<dbReference type="GO" id="GO:0006397">
    <property type="term" value="P:mRNA processing"/>
    <property type="evidence" value="ECO:0007669"/>
    <property type="project" value="UniProtKB-KW"/>
</dbReference>
<dbReference type="AlphaFoldDB" id="A0A7G9UKZ2"/>
<dbReference type="GO" id="GO:0003723">
    <property type="term" value="F:RNA binding"/>
    <property type="evidence" value="ECO:0007669"/>
    <property type="project" value="UniProtKB-UniRule"/>
</dbReference>
<dbReference type="FunFam" id="3.30.70.330:FF:000013">
    <property type="entry name" value="CUGBP Elav-like family member 1 isoform 2"/>
    <property type="match status" value="1"/>
</dbReference>
<evidence type="ECO:0000313" key="12">
    <source>
        <dbReference type="EMBL" id="QNN94693.1"/>
    </source>
</evidence>
<dbReference type="InterPro" id="IPR012677">
    <property type="entry name" value="Nucleotide-bd_a/b_plait_sf"/>
</dbReference>
<evidence type="ECO:0000256" key="9">
    <source>
        <dbReference type="PROSITE-ProRule" id="PRU00176"/>
    </source>
</evidence>
<dbReference type="Pfam" id="PF00076">
    <property type="entry name" value="RRM_1"/>
    <property type="match status" value="3"/>
</dbReference>
<dbReference type="FunFam" id="3.30.70.330:FF:000015">
    <property type="entry name" value="CUGBP Elav-like family member 1 isoform 2"/>
    <property type="match status" value="1"/>
</dbReference>
<dbReference type="Gene3D" id="3.30.70.330">
    <property type="match status" value="3"/>
</dbReference>
<keyword evidence="8" id="KW-0539">Nucleus</keyword>
<evidence type="ECO:0000256" key="1">
    <source>
        <dbReference type="ARBA" id="ARBA00004123"/>
    </source>
</evidence>
<keyword evidence="7 9" id="KW-0694">RNA-binding</keyword>
<comment type="similarity">
    <text evidence="3">Belongs to the CELF/BRUNOL family.</text>
</comment>
<evidence type="ECO:0000256" key="7">
    <source>
        <dbReference type="ARBA" id="ARBA00022884"/>
    </source>
</evidence>
<gene>
    <name evidence="12" type="primary">CELF1</name>
</gene>
<keyword evidence="5" id="KW-0507">mRNA processing</keyword>
<feature type="region of interest" description="Disordered" evidence="10">
    <location>
        <begin position="560"/>
        <end position="588"/>
    </location>
</feature>
<dbReference type="SUPFAM" id="SSF54928">
    <property type="entry name" value="RNA-binding domain, RBD"/>
    <property type="match status" value="2"/>
</dbReference>
<dbReference type="InterPro" id="IPR000504">
    <property type="entry name" value="RRM_dom"/>
</dbReference>
<comment type="subcellular location">
    <subcellularLocation>
        <location evidence="2">Cytoplasm</location>
    </subcellularLocation>
    <subcellularLocation>
        <location evidence="1">Nucleus</location>
    </subcellularLocation>
</comment>
<organism evidence="12">
    <name type="scientific">Malacoceros fuliginosus</name>
    <name type="common">Polychaete tubeworm</name>
    <name type="synonym">Scolelepis fuliginosa</name>
    <dbReference type="NCBI Taxonomy" id="271776"/>
    <lineage>
        <taxon>Eukaryota</taxon>
        <taxon>Metazoa</taxon>
        <taxon>Spiralia</taxon>
        <taxon>Lophotrochozoa</taxon>
        <taxon>Annelida</taxon>
        <taxon>Polychaeta</taxon>
        <taxon>Sedentaria</taxon>
        <taxon>Canalipalpata</taxon>
        <taxon>Spionida</taxon>
        <taxon>Spionidae</taxon>
        <taxon>Malacoceros</taxon>
    </lineage>
</organism>
<feature type="compositionally biased region" description="Low complexity" evidence="10">
    <location>
        <begin position="579"/>
        <end position="588"/>
    </location>
</feature>
<feature type="compositionally biased region" description="Gly residues" evidence="10">
    <location>
        <begin position="560"/>
        <end position="578"/>
    </location>
</feature>
<proteinExistence type="evidence at transcript level"/>
<evidence type="ECO:0000256" key="6">
    <source>
        <dbReference type="ARBA" id="ARBA00022737"/>
    </source>
</evidence>
<evidence type="ECO:0000256" key="4">
    <source>
        <dbReference type="ARBA" id="ARBA00022490"/>
    </source>
</evidence>
<feature type="region of interest" description="Disordered" evidence="10">
    <location>
        <begin position="1"/>
        <end position="51"/>
    </location>
</feature>
<feature type="region of interest" description="Disordered" evidence="10">
    <location>
        <begin position="340"/>
        <end position="402"/>
    </location>
</feature>
<dbReference type="PANTHER" id="PTHR24012">
    <property type="entry name" value="RNA BINDING PROTEIN"/>
    <property type="match status" value="1"/>
</dbReference>
<reference evidence="12" key="1">
    <citation type="submission" date="2020-08" db="EMBL/GenBank/DDBJ databases">
        <title>The development of early pioneer neurons in the annelid Malacoceros fuliginosus.</title>
        <authorList>
            <person name="Kumar S."/>
            <person name="Tumu S."/>
            <person name="Helm C."/>
            <person name="Hausen H."/>
        </authorList>
    </citation>
    <scope>NUCLEOTIDE SEQUENCE</scope>
</reference>
<dbReference type="SMART" id="SM00360">
    <property type="entry name" value="RRM"/>
    <property type="match status" value="3"/>
</dbReference>
<dbReference type="EMBL" id="MT901662">
    <property type="protein sequence ID" value="QNN94693.1"/>
    <property type="molecule type" value="mRNA"/>
</dbReference>
<keyword evidence="6" id="KW-0677">Repeat</keyword>
<sequence>MDSMKAFDSMDHSGNLSSMLDNESQFPSVSTSMNSTGGSGGGQKPNEPDPDAIKMFVGQVPRSMDENDLRKMFEDFGPVFQLNVLRDKVTGQSKGCCFVTFYARKSALEAQNALHNIKTMPGMQHPIQMKPADSEKRNEERKLFVGMLSKKCTENDVRMMFSPFGQIEELTVLREQNGQSKGCAFVTYTQKQCAQNAIKSMHHSQTMEGCRLPLVVKFADTQKEKEMKKLQQANSNLLQNLAGSLGGTGAAGAGQQQGGVTAIAQYLALLQQAAGSLTGGAGTGAAGLGNLGNLGNIGLGLNAIQIQQILGAAASAAAALQNNPGLAALLATLSSLNNNGPQSTMSSSSISPNNNNNSCSTTTSPCHNNNNAAQQPQLPLTPTTPTPPPSVNGGCANSNAAGTPTSAGNNANNGLLGVGGGAAGNLNAKIINAVAAVVSGTQQQQQNNNNHTGGGTGDVASLQNLQNLQGLAALAALATGVSQNTGDGLGGAAGASGFNSQNLAALQQLAAANAAVSSCQTGVGASGLSGLNSATGTSTTNSSVALGGLSAAGVGGGGLGSPNGMNGTNGGASGGNQSGGASSNQAGGDPLSQAYTGIQQYAGLSSLLGQASFPNAFNVQTAAQLQQAAANSPAGKQTEGPDGANLFIYHLPQEFTDQDLLQMFLPFGTVISAKVFIDKQTNLSKCFGFVSYDNSLSANGAIQSMNGFQIGMKRLKVQLKRPKSENKPY</sequence>
<feature type="domain" description="RRM" evidence="11">
    <location>
        <begin position="53"/>
        <end position="134"/>
    </location>
</feature>
<feature type="domain" description="RRM" evidence="11">
    <location>
        <begin position="644"/>
        <end position="722"/>
    </location>
</feature>
<feature type="compositionally biased region" description="Low complexity" evidence="10">
    <location>
        <begin position="340"/>
        <end position="381"/>
    </location>
</feature>
<feature type="domain" description="RRM" evidence="11">
    <location>
        <begin position="141"/>
        <end position="221"/>
    </location>
</feature>
<evidence type="ECO:0000256" key="10">
    <source>
        <dbReference type="SAM" id="MobiDB-lite"/>
    </source>
</evidence>
<dbReference type="FunFam" id="3.30.70.330:FF:000016">
    <property type="entry name" value="CUGBP Elav-like family member 1 isoform 2"/>
    <property type="match status" value="1"/>
</dbReference>
<feature type="compositionally biased region" description="Polar residues" evidence="10">
    <location>
        <begin position="12"/>
        <end position="27"/>
    </location>
</feature>
<dbReference type="GO" id="GO:0005634">
    <property type="term" value="C:nucleus"/>
    <property type="evidence" value="ECO:0007669"/>
    <property type="project" value="UniProtKB-SubCell"/>
</dbReference>
<dbReference type="InterPro" id="IPR034196">
    <property type="entry name" value="CELF1/2_RRM1"/>
</dbReference>
<name>A0A7G9UKZ2_MALFL</name>
<evidence type="ECO:0000256" key="5">
    <source>
        <dbReference type="ARBA" id="ARBA00022664"/>
    </source>
</evidence>
<protein>
    <submittedName>
        <fullName evidence="12">CUGBP ELAV-like1</fullName>
    </submittedName>
</protein>
<accession>A0A7G9UKZ2</accession>
<dbReference type="PROSITE" id="PS50102">
    <property type="entry name" value="RRM"/>
    <property type="match status" value="3"/>
</dbReference>
<evidence type="ECO:0000256" key="3">
    <source>
        <dbReference type="ARBA" id="ARBA00009621"/>
    </source>
</evidence>
<dbReference type="GO" id="GO:0005737">
    <property type="term" value="C:cytoplasm"/>
    <property type="evidence" value="ECO:0007669"/>
    <property type="project" value="UniProtKB-SubCell"/>
</dbReference>
<dbReference type="InterPro" id="IPR035979">
    <property type="entry name" value="RBD_domain_sf"/>
</dbReference>
<dbReference type="CDD" id="cd12631">
    <property type="entry name" value="RRM1_CELF1_2_Bruno"/>
    <property type="match status" value="1"/>
</dbReference>
<keyword evidence="4" id="KW-0963">Cytoplasm</keyword>
<evidence type="ECO:0000256" key="2">
    <source>
        <dbReference type="ARBA" id="ARBA00004496"/>
    </source>
</evidence>
<evidence type="ECO:0000256" key="8">
    <source>
        <dbReference type="ARBA" id="ARBA00023242"/>
    </source>
</evidence>
<evidence type="ECO:0000259" key="11">
    <source>
        <dbReference type="PROSITE" id="PS50102"/>
    </source>
</evidence>